<gene>
    <name evidence="2" type="ORF">HMPREF0198_2127</name>
</gene>
<sequence>MTYHIVATEGATVDGRNISAIHLEQMAKNYDPKKYGARIWLEHMRGLFADSGFAPLGDVTDLKTDKNAEGKTILLAQLAPTPELVKINQSGQKVFTSVEIDPNFAGSGEAYLVGLGVTDSPASVGTSRLKFAAAQQRERTHIFSDYCESAPQNEPPATGDNEQGLLGRIKGLFAKTGKAAADTNTRLNTLDEATVSLAEGIIQNHAATQQTLQKLSTDIAALRTVLDGTPATLAATPEQHFTSTRPMATGSSQPQTDC</sequence>
<dbReference type="MEROPS" id="S73.001"/>
<evidence type="ECO:0000256" key="1">
    <source>
        <dbReference type="SAM" id="MobiDB-lite"/>
    </source>
</evidence>
<dbReference type="AlphaFoldDB" id="C8NC99"/>
<organism evidence="2 3">
    <name type="scientific">Cardiobacterium hominis (strain ATCC 15826 / DSM 8339 / NCTC 10426 / 6573)</name>
    <dbReference type="NCBI Taxonomy" id="638300"/>
    <lineage>
        <taxon>Bacteria</taxon>
        <taxon>Pseudomonadati</taxon>
        <taxon>Pseudomonadota</taxon>
        <taxon>Gammaproteobacteria</taxon>
        <taxon>Cardiobacteriales</taxon>
        <taxon>Cardiobacteriaceae</taxon>
        <taxon>Cardiobacterium</taxon>
    </lineage>
</organism>
<dbReference type="InterPro" id="IPR009228">
    <property type="entry name" value="Capsid_scaffold_GpO"/>
</dbReference>
<proteinExistence type="predicted"/>
<dbReference type="RefSeq" id="WP_004142347.1">
    <property type="nucleotide sequence ID" value="NZ_GG694027.1"/>
</dbReference>
<evidence type="ECO:0000313" key="2">
    <source>
        <dbReference type="EMBL" id="EEV87733.1"/>
    </source>
</evidence>
<evidence type="ECO:0000313" key="3">
    <source>
        <dbReference type="Proteomes" id="UP000004870"/>
    </source>
</evidence>
<dbReference type="HOGENOM" id="CLU_066846_1_0_6"/>
<accession>C8NC99</accession>
<feature type="region of interest" description="Disordered" evidence="1">
    <location>
        <begin position="233"/>
        <end position="258"/>
    </location>
</feature>
<dbReference type="EMBL" id="ACKY01000114">
    <property type="protein sequence ID" value="EEV87733.1"/>
    <property type="molecule type" value="Genomic_DNA"/>
</dbReference>
<dbReference type="Pfam" id="PF05929">
    <property type="entry name" value="Phage_GPO"/>
    <property type="match status" value="1"/>
</dbReference>
<dbReference type="Proteomes" id="UP000004870">
    <property type="component" value="Unassembled WGS sequence"/>
</dbReference>
<comment type="caution">
    <text evidence="2">The sequence shown here is derived from an EMBL/GenBank/DDBJ whole genome shotgun (WGS) entry which is preliminary data.</text>
</comment>
<dbReference type="OrthoDB" id="5625143at2"/>
<protein>
    <submittedName>
        <fullName evidence="2">Phage capsid scaffolding protein GpO</fullName>
    </submittedName>
</protein>
<name>C8NC99_CARH6</name>
<dbReference type="GeneID" id="84789988"/>
<keyword evidence="3" id="KW-1185">Reference proteome</keyword>
<feature type="compositionally biased region" description="Polar residues" evidence="1">
    <location>
        <begin position="239"/>
        <end position="258"/>
    </location>
</feature>
<reference evidence="2 3" key="1">
    <citation type="submission" date="2009-08" db="EMBL/GenBank/DDBJ databases">
        <authorList>
            <person name="Qin X."/>
            <person name="Bachman B."/>
            <person name="Battles P."/>
            <person name="Bell A."/>
            <person name="Bess C."/>
            <person name="Bickham C."/>
            <person name="Chaboub L."/>
            <person name="Chen D."/>
            <person name="Coyle M."/>
            <person name="Deiros D.R."/>
            <person name="Dinh H."/>
            <person name="Forbes L."/>
            <person name="Fowler G."/>
            <person name="Francisco L."/>
            <person name="Fu Q."/>
            <person name="Gubbala S."/>
            <person name="Hale W."/>
            <person name="Han Y."/>
            <person name="Hemphill L."/>
            <person name="Highlander S.K."/>
            <person name="Hirani K."/>
            <person name="Hogues M."/>
            <person name="Jackson L."/>
            <person name="Jakkamsetti A."/>
            <person name="Javaid M."/>
            <person name="Jiang H."/>
            <person name="Korchina V."/>
            <person name="Kovar C."/>
            <person name="Lara F."/>
            <person name="Lee S."/>
            <person name="Mata R."/>
            <person name="Mathew T."/>
            <person name="Moen C."/>
            <person name="Morales K."/>
            <person name="Munidasa M."/>
            <person name="Nazareth L."/>
            <person name="Ngo R."/>
            <person name="Nguyen L."/>
            <person name="Okwuonu G."/>
            <person name="Ongeri F."/>
            <person name="Patil S."/>
            <person name="Petrosino J."/>
            <person name="Pham C."/>
            <person name="Pham P."/>
            <person name="Pu L.-L."/>
            <person name="Puazo M."/>
            <person name="Raj R."/>
            <person name="Reid J."/>
            <person name="Rouhana J."/>
            <person name="Saada N."/>
            <person name="Shang Y."/>
            <person name="Simmons D."/>
            <person name="Thornton R."/>
            <person name="Warren J."/>
            <person name="Weissenberger G."/>
            <person name="Zhang J."/>
            <person name="Zhang L."/>
            <person name="Zhou C."/>
            <person name="Zhu D."/>
            <person name="Muzny D."/>
            <person name="Worley K."/>
            <person name="Gibbs R."/>
        </authorList>
    </citation>
    <scope>NUCLEOTIDE SEQUENCE [LARGE SCALE GENOMIC DNA]</scope>
    <source>
        <strain evidence="3">ATCC 15826 / DSM 8339 / NCTC 10426 / 6573</strain>
    </source>
</reference>